<keyword evidence="8" id="KW-0067">ATP-binding</keyword>
<dbReference type="InterPro" id="IPR002044">
    <property type="entry name" value="CBM20"/>
</dbReference>
<dbReference type="InterPro" id="IPR013784">
    <property type="entry name" value="Carb-bd-like_fold"/>
</dbReference>
<comment type="cofactor">
    <cofactor evidence="1">
        <name>Mg(2+)</name>
        <dbReference type="ChEBI" id="CHEBI:18420"/>
    </cofactor>
</comment>
<dbReference type="InterPro" id="IPR002192">
    <property type="entry name" value="PPDK_AMP/ATP-bd"/>
</dbReference>
<dbReference type="PANTHER" id="PTHR47453:SF1">
    <property type="entry name" value="PHOSPHOGLUCAN, WATER DIKINASE, CHLOROPLASTIC"/>
    <property type="match status" value="1"/>
</dbReference>
<feature type="domain" description="CBM20" evidence="11">
    <location>
        <begin position="83"/>
        <end position="181"/>
    </location>
</feature>
<dbReference type="Gene3D" id="2.60.40.10">
    <property type="entry name" value="Immunoglobulins"/>
    <property type="match status" value="1"/>
</dbReference>
<keyword evidence="5" id="KW-0479">Metal-binding</keyword>
<proteinExistence type="inferred from homology"/>
<accession>A0AAP0QA36</accession>
<dbReference type="GO" id="GO:2001070">
    <property type="term" value="F:starch binding"/>
    <property type="evidence" value="ECO:0007669"/>
    <property type="project" value="InterPro"/>
</dbReference>
<evidence type="ECO:0000256" key="9">
    <source>
        <dbReference type="ARBA" id="ARBA00022842"/>
    </source>
</evidence>
<evidence type="ECO:0000313" key="13">
    <source>
        <dbReference type="Proteomes" id="UP001428341"/>
    </source>
</evidence>
<dbReference type="InterPro" id="IPR013815">
    <property type="entry name" value="ATP_grasp_subdomain_1"/>
</dbReference>
<dbReference type="Proteomes" id="UP001428341">
    <property type="component" value="Unassembled WGS sequence"/>
</dbReference>
<comment type="caution">
    <text evidence="12">The sequence shown here is derived from an EMBL/GenBank/DDBJ whole genome shotgun (WGS) entry which is preliminary data.</text>
</comment>
<dbReference type="Pfam" id="PF01326">
    <property type="entry name" value="PPDK_N"/>
    <property type="match status" value="1"/>
</dbReference>
<comment type="similarity">
    <text evidence="2">Belongs to the PEP-utilizing enzyme family.</text>
</comment>
<evidence type="ECO:0000256" key="6">
    <source>
        <dbReference type="ARBA" id="ARBA00022741"/>
    </source>
</evidence>
<evidence type="ECO:0000256" key="10">
    <source>
        <dbReference type="ARBA" id="ARBA00023277"/>
    </source>
</evidence>
<organism evidence="12 13">
    <name type="scientific">Citrus x changshan-huyou</name>
    <dbReference type="NCBI Taxonomy" id="2935761"/>
    <lineage>
        <taxon>Eukaryota</taxon>
        <taxon>Viridiplantae</taxon>
        <taxon>Streptophyta</taxon>
        <taxon>Embryophyta</taxon>
        <taxon>Tracheophyta</taxon>
        <taxon>Spermatophyta</taxon>
        <taxon>Magnoliopsida</taxon>
        <taxon>eudicotyledons</taxon>
        <taxon>Gunneridae</taxon>
        <taxon>Pentapetalae</taxon>
        <taxon>rosids</taxon>
        <taxon>malvids</taxon>
        <taxon>Sapindales</taxon>
        <taxon>Rutaceae</taxon>
        <taxon>Aurantioideae</taxon>
        <taxon>Citrus</taxon>
    </lineage>
</organism>
<gene>
    <name evidence="12" type="ORF">WN944_023843</name>
</gene>
<dbReference type="GO" id="GO:0016301">
    <property type="term" value="F:kinase activity"/>
    <property type="evidence" value="ECO:0007669"/>
    <property type="project" value="UniProtKB-KW"/>
</dbReference>
<evidence type="ECO:0000256" key="3">
    <source>
        <dbReference type="ARBA" id="ARBA00011738"/>
    </source>
</evidence>
<protein>
    <recommendedName>
        <fullName evidence="11">CBM20 domain-containing protein</fullName>
    </recommendedName>
</protein>
<keyword evidence="9" id="KW-0460">Magnesium</keyword>
<evidence type="ECO:0000256" key="1">
    <source>
        <dbReference type="ARBA" id="ARBA00001946"/>
    </source>
</evidence>
<keyword evidence="7" id="KW-0418">Kinase</keyword>
<sequence length="1256" mass="139294">MLDTLVMDSLRLRVLDCPSTFIHNRIQFRFLHLNKLFVNRRICSPLRHQHLGQYHKHLAGVVCGVSTETSEEEKKKKKMKPKSGHGGNVRISFRLDHQVEFGEHVVILGSTKELGSWKKNVPMKWSESGWLCDLEFKGGESIEYKFVIVRNDKSKAWEAGDNRILKLPKGGSFEIVCHWNKTGEAVDLLHLVEDVLDNGSVVTDAAPDALLEVGTSPFVGQWQGKSASFMRADDHWNREMERKWDTSGLQGLTLKLVEGDQRARNWWRKVMHLIMFYLKRDGNAMSKRMKKCIEQCIGVLWKCPSWIMSSSFAQSILALFVDKHNAYRPFCQHTHSRLELLLTKHNFDENLGTLSPGKLFESLQVENLQSDERLEALIYSAIYLKWINTGKIPCFEDGGHHRPNRHAEISRLIFRELEQISCRKDASPQEVLVIRKIHPCLPSFKAEFTASVPLTRIRDIAHRNDIPHDLKLEIKHTIQNKLHRNAGPEDLVATEAMLAKITKNPGEYSESFVEQFKMFHSELKDFFNAGSLAEQLDSIRESLDEQAASALSSFLECKKCLDNLEDSSNILELTKTMHSLDALREVIVKGLESGLRNDASDAAIARRQKWRLCEIGLEDYLFVLLSRFLNALETKGGAHWLAENVELKNISSWNDPLGMLVVGIRHLGFSAWKPAECAAIGNELFAWQEKGLSEKEGSEDGKIIWALRLKATLDRARRLTEEYSEALLQIFPQKVQLLGKALGIPENSVRTYTEAEIRAGIIFQVSKLCTLLLKAVRSTLGSQGWDVLVPGAAVGKLVQVDRISPGSLSSSGDEPVILAVRKADGDEEVTAAGSNILGVILLQELPHLSHLGVRARQEKVVFVTCEDDEKVSDIERLAGKYVRLEASSTCVNLNPYITHGNDGNFGLKTLSGSSSSTVLGVSTGVILLADADAMTSGAKAAACGRLASLSAVSEKVYSDQGVPASFLVPAGVVIPFGSMQLALEQSKCMDTFVSFLEQIETAGPEGGVLDNLCCQLQELISALQPSEDIIESIERIFPANAHLIVRSSANVEDLAGMSAAGLYESIPNVNPSNLRVFQNAVARVWASLYTRRAVLSRQAAGVSQKDATMAVLVQEMLSPDLSFVLHTLSPTDHDHNSVEAEIAPGLGETLASGTRGTPWRLSSGKFDGLVRTQAFANFSEEMLVSGAGPADGVVIHLTVDYSKKPLTVDPIFRRQLGQRLCSVGFFLERKFGCPQDVEGCLVGKDIYVVQTRPQPH</sequence>
<reference evidence="12 13" key="1">
    <citation type="submission" date="2024-05" db="EMBL/GenBank/DDBJ databases">
        <title>Haplotype-resolved chromosome-level genome assembly of Huyou (Citrus changshanensis).</title>
        <authorList>
            <person name="Miao C."/>
            <person name="Chen W."/>
            <person name="Wu Y."/>
            <person name="Wang L."/>
            <person name="Zhao S."/>
            <person name="Grierson D."/>
            <person name="Xu C."/>
            <person name="Chen K."/>
        </authorList>
    </citation>
    <scope>NUCLEOTIDE SEQUENCE [LARGE SCALE GENOMIC DNA]</scope>
    <source>
        <strain evidence="12">01-14</strain>
        <tissue evidence="12">Leaf</tissue>
    </source>
</reference>
<dbReference type="GO" id="GO:0046872">
    <property type="term" value="F:metal ion binding"/>
    <property type="evidence" value="ECO:0007669"/>
    <property type="project" value="UniProtKB-KW"/>
</dbReference>
<keyword evidence="10" id="KW-0119">Carbohydrate metabolism</keyword>
<dbReference type="GO" id="GO:0005524">
    <property type="term" value="F:ATP binding"/>
    <property type="evidence" value="ECO:0007669"/>
    <property type="project" value="UniProtKB-KW"/>
</dbReference>
<dbReference type="PANTHER" id="PTHR47453">
    <property type="entry name" value="PHOSPHOGLUCAN, WATER DIKINASE, CHLOROPLASTIC"/>
    <property type="match status" value="1"/>
</dbReference>
<dbReference type="EMBL" id="JBCGBO010000024">
    <property type="protein sequence ID" value="KAK9180708.1"/>
    <property type="molecule type" value="Genomic_DNA"/>
</dbReference>
<dbReference type="PROSITE" id="PS51166">
    <property type="entry name" value="CBM20"/>
    <property type="match status" value="1"/>
</dbReference>
<dbReference type="Gene3D" id="3.30.1490.20">
    <property type="entry name" value="ATP-grasp fold, A domain"/>
    <property type="match status" value="1"/>
</dbReference>
<dbReference type="SUPFAM" id="SSF49452">
    <property type="entry name" value="Starch-binding domain-like"/>
    <property type="match status" value="1"/>
</dbReference>
<dbReference type="AlphaFoldDB" id="A0AAP0QA36"/>
<dbReference type="Pfam" id="PF00686">
    <property type="entry name" value="CBM_20"/>
    <property type="match status" value="1"/>
</dbReference>
<evidence type="ECO:0000256" key="7">
    <source>
        <dbReference type="ARBA" id="ARBA00022777"/>
    </source>
</evidence>
<evidence type="ECO:0000256" key="8">
    <source>
        <dbReference type="ARBA" id="ARBA00022840"/>
    </source>
</evidence>
<dbReference type="Pfam" id="PF22973">
    <property type="entry name" value="GWD1_pHisD"/>
    <property type="match status" value="1"/>
</dbReference>
<evidence type="ECO:0000256" key="4">
    <source>
        <dbReference type="ARBA" id="ARBA00022679"/>
    </source>
</evidence>
<dbReference type="InterPro" id="IPR034848">
    <property type="entry name" value="CBM20_water_dikinase"/>
</dbReference>
<evidence type="ECO:0000256" key="5">
    <source>
        <dbReference type="ARBA" id="ARBA00022723"/>
    </source>
</evidence>
<comment type="subunit">
    <text evidence="3">Homodimer.</text>
</comment>
<dbReference type="SUPFAM" id="SSF56059">
    <property type="entry name" value="Glutathione synthetase ATP-binding domain-like"/>
    <property type="match status" value="1"/>
</dbReference>
<name>A0AAP0QA36_9ROSI</name>
<evidence type="ECO:0000313" key="12">
    <source>
        <dbReference type="EMBL" id="KAK9180708.1"/>
    </source>
</evidence>
<keyword evidence="6" id="KW-0547">Nucleotide-binding</keyword>
<dbReference type="Gene3D" id="3.30.470.20">
    <property type="entry name" value="ATP-grasp fold, B domain"/>
    <property type="match status" value="1"/>
</dbReference>
<dbReference type="CDD" id="cd05818">
    <property type="entry name" value="CBM20_water_dikinase"/>
    <property type="match status" value="1"/>
</dbReference>
<evidence type="ECO:0000259" key="11">
    <source>
        <dbReference type="PROSITE" id="PS51166"/>
    </source>
</evidence>
<dbReference type="SMART" id="SM01065">
    <property type="entry name" value="CBM_2"/>
    <property type="match status" value="1"/>
</dbReference>
<evidence type="ECO:0000256" key="2">
    <source>
        <dbReference type="ARBA" id="ARBA00007837"/>
    </source>
</evidence>
<keyword evidence="4" id="KW-0808">Transferase</keyword>
<dbReference type="InterPro" id="IPR013783">
    <property type="entry name" value="Ig-like_fold"/>
</dbReference>
<dbReference type="InterPro" id="IPR054481">
    <property type="entry name" value="GWD1_pHisD"/>
</dbReference>
<keyword evidence="13" id="KW-1185">Reference proteome</keyword>